<protein>
    <submittedName>
        <fullName evidence="2">Uncharacterized protein</fullName>
    </submittedName>
</protein>
<name>A0A316A7R9_9ACTN</name>
<feature type="chain" id="PRO_5016358570" evidence="1">
    <location>
        <begin position="28"/>
        <end position="157"/>
    </location>
</feature>
<evidence type="ECO:0000313" key="2">
    <source>
        <dbReference type="EMBL" id="PWJ53020.1"/>
    </source>
</evidence>
<keyword evidence="1" id="KW-0732">Signal</keyword>
<reference evidence="2 3" key="1">
    <citation type="submission" date="2018-03" db="EMBL/GenBank/DDBJ databases">
        <title>Genomic Encyclopedia of Archaeal and Bacterial Type Strains, Phase II (KMG-II): from individual species to whole genera.</title>
        <authorList>
            <person name="Goeker M."/>
        </authorList>
    </citation>
    <scope>NUCLEOTIDE SEQUENCE [LARGE SCALE GENOMIC DNA]</scope>
    <source>
        <strain evidence="2 3">DSM 44889</strain>
    </source>
</reference>
<keyword evidence="3" id="KW-1185">Reference proteome</keyword>
<comment type="caution">
    <text evidence="2">The sequence shown here is derived from an EMBL/GenBank/DDBJ whole genome shotgun (WGS) entry which is preliminary data.</text>
</comment>
<feature type="signal peptide" evidence="1">
    <location>
        <begin position="1"/>
        <end position="27"/>
    </location>
</feature>
<evidence type="ECO:0000256" key="1">
    <source>
        <dbReference type="SAM" id="SignalP"/>
    </source>
</evidence>
<dbReference type="RefSeq" id="WP_109774875.1">
    <property type="nucleotide sequence ID" value="NZ_QGDQ01000015.1"/>
</dbReference>
<organism evidence="2 3">
    <name type="scientific">Quadrisphaera granulorum</name>
    <dbReference type="NCBI Taxonomy" id="317664"/>
    <lineage>
        <taxon>Bacteria</taxon>
        <taxon>Bacillati</taxon>
        <taxon>Actinomycetota</taxon>
        <taxon>Actinomycetes</taxon>
        <taxon>Kineosporiales</taxon>
        <taxon>Kineosporiaceae</taxon>
        <taxon>Quadrisphaera</taxon>
    </lineage>
</organism>
<dbReference type="AlphaFoldDB" id="A0A316A7R9"/>
<proteinExistence type="predicted"/>
<accession>A0A316A7R9</accession>
<dbReference type="Proteomes" id="UP000245469">
    <property type="component" value="Unassembled WGS sequence"/>
</dbReference>
<evidence type="ECO:0000313" key="3">
    <source>
        <dbReference type="Proteomes" id="UP000245469"/>
    </source>
</evidence>
<dbReference type="EMBL" id="QGDQ01000015">
    <property type="protein sequence ID" value="PWJ53020.1"/>
    <property type="molecule type" value="Genomic_DNA"/>
</dbReference>
<sequence>MRRALRTLMTLAVAGALGVAGAGAAQASAYGASPISPFSYQDDSGATKSIPYGCALIHSVIGEGINITAQTASVDCAGLAAMRSGLFCDVKIVFTFTSAQGRTKTLDTQRLSGCRTLGIKLSNEELPADVDPGKTCVRLFVNGETSPRASSCHIISA</sequence>
<dbReference type="OrthoDB" id="4231718at2"/>
<gene>
    <name evidence="2" type="ORF">BXY45_11537</name>
</gene>